<name>A0A834P1A0_VESPE</name>
<comment type="caution">
    <text evidence="1">The sequence shown here is derived from an EMBL/GenBank/DDBJ whole genome shotgun (WGS) entry which is preliminary data.</text>
</comment>
<proteinExistence type="predicted"/>
<organism evidence="1 2">
    <name type="scientific">Vespula pensylvanica</name>
    <name type="common">Western yellow jacket</name>
    <name type="synonym">Wasp</name>
    <dbReference type="NCBI Taxonomy" id="30213"/>
    <lineage>
        <taxon>Eukaryota</taxon>
        <taxon>Metazoa</taxon>
        <taxon>Ecdysozoa</taxon>
        <taxon>Arthropoda</taxon>
        <taxon>Hexapoda</taxon>
        <taxon>Insecta</taxon>
        <taxon>Pterygota</taxon>
        <taxon>Neoptera</taxon>
        <taxon>Endopterygota</taxon>
        <taxon>Hymenoptera</taxon>
        <taxon>Apocrita</taxon>
        <taxon>Aculeata</taxon>
        <taxon>Vespoidea</taxon>
        <taxon>Vespidae</taxon>
        <taxon>Vespinae</taxon>
        <taxon>Vespula</taxon>
    </lineage>
</organism>
<protein>
    <submittedName>
        <fullName evidence="1">Uncharacterized protein</fullName>
    </submittedName>
</protein>
<evidence type="ECO:0000313" key="2">
    <source>
        <dbReference type="Proteomes" id="UP000600918"/>
    </source>
</evidence>
<dbReference type="AlphaFoldDB" id="A0A834P1A0"/>
<keyword evidence="2" id="KW-1185">Reference proteome</keyword>
<gene>
    <name evidence="1" type="ORF">H0235_009050</name>
</gene>
<evidence type="ECO:0000313" key="1">
    <source>
        <dbReference type="EMBL" id="KAF7423767.1"/>
    </source>
</evidence>
<accession>A0A834P1A0</accession>
<dbReference type="Proteomes" id="UP000600918">
    <property type="component" value="Unassembled WGS sequence"/>
</dbReference>
<reference evidence="1" key="1">
    <citation type="journal article" date="2020" name="G3 (Bethesda)">
        <title>High-Quality Assemblies for Three Invasive Social Wasps from the &lt;i&gt;Vespula&lt;/i&gt; Genus.</title>
        <authorList>
            <person name="Harrop T.W.R."/>
            <person name="Guhlin J."/>
            <person name="McLaughlin G.M."/>
            <person name="Permina E."/>
            <person name="Stockwell P."/>
            <person name="Gilligan J."/>
            <person name="Le Lec M.F."/>
            <person name="Gruber M.A.M."/>
            <person name="Quinn O."/>
            <person name="Lovegrove M."/>
            <person name="Duncan E.J."/>
            <person name="Remnant E.J."/>
            <person name="Van Eeckhoven J."/>
            <person name="Graham B."/>
            <person name="Knapp R.A."/>
            <person name="Langford K.W."/>
            <person name="Kronenberg Z."/>
            <person name="Press M.O."/>
            <person name="Eacker S.M."/>
            <person name="Wilson-Rankin E.E."/>
            <person name="Purcell J."/>
            <person name="Lester P.J."/>
            <person name="Dearden P.K."/>
        </authorList>
    </citation>
    <scope>NUCLEOTIDE SEQUENCE</scope>
    <source>
        <strain evidence="1">Volc-1</strain>
    </source>
</reference>
<dbReference type="EMBL" id="JACSDY010000007">
    <property type="protein sequence ID" value="KAF7423767.1"/>
    <property type="molecule type" value="Genomic_DNA"/>
</dbReference>
<sequence>MKIVKPAAKIFNRNIHYISFEYYLSKGIAGVKSNGNSILRKYGSTHITRNGYLKEKDLVLVVSSKLNNDRQRDFVQSVNIFSERKRPPYENNSLRHGLSGDSLGNIRSYALSTPLSSAFSFTSYNRVLNRVSLKGSEYQGHRPPTKSTYVRSQEDAGTFEKVEGCQGQGCFKCTPARITTMDCNISHRCVLRLLPVDGDLAEVEPSESGF</sequence>